<keyword evidence="1" id="KW-1133">Transmembrane helix</keyword>
<protein>
    <submittedName>
        <fullName evidence="3">AsmA protein</fullName>
    </submittedName>
</protein>
<dbReference type="Proteomes" id="UP000575898">
    <property type="component" value="Unassembled WGS sequence"/>
</dbReference>
<dbReference type="GO" id="GO:0090313">
    <property type="term" value="P:regulation of protein targeting to membrane"/>
    <property type="evidence" value="ECO:0007669"/>
    <property type="project" value="TreeGrafter"/>
</dbReference>
<dbReference type="Pfam" id="PF05170">
    <property type="entry name" value="AsmA"/>
    <property type="match status" value="1"/>
</dbReference>
<comment type="caution">
    <text evidence="3">The sequence shown here is derived from an EMBL/GenBank/DDBJ whole genome shotgun (WGS) entry which is preliminary data.</text>
</comment>
<dbReference type="PANTHER" id="PTHR30441">
    <property type="entry name" value="DUF748 DOMAIN-CONTAINING PROTEIN"/>
    <property type="match status" value="1"/>
</dbReference>
<dbReference type="InterPro" id="IPR007844">
    <property type="entry name" value="AsmA"/>
</dbReference>
<dbReference type="PANTHER" id="PTHR30441:SF4">
    <property type="entry name" value="PROTEIN ASMA"/>
    <property type="match status" value="1"/>
</dbReference>
<dbReference type="EMBL" id="JACHHY010000046">
    <property type="protein sequence ID" value="MBB5020572.1"/>
    <property type="molecule type" value="Genomic_DNA"/>
</dbReference>
<gene>
    <name evidence="3" type="ORF">HNQ59_003893</name>
</gene>
<organism evidence="3 4">
    <name type="scientific">Chitinivorax tropicus</name>
    <dbReference type="NCBI Taxonomy" id="714531"/>
    <lineage>
        <taxon>Bacteria</taxon>
        <taxon>Pseudomonadati</taxon>
        <taxon>Pseudomonadota</taxon>
        <taxon>Betaproteobacteria</taxon>
        <taxon>Chitinivorax</taxon>
    </lineage>
</organism>
<reference evidence="3 4" key="1">
    <citation type="submission" date="2020-08" db="EMBL/GenBank/DDBJ databases">
        <title>Genomic Encyclopedia of Type Strains, Phase IV (KMG-IV): sequencing the most valuable type-strain genomes for metagenomic binning, comparative biology and taxonomic classification.</title>
        <authorList>
            <person name="Goeker M."/>
        </authorList>
    </citation>
    <scope>NUCLEOTIDE SEQUENCE [LARGE SCALE GENOMIC DNA]</scope>
    <source>
        <strain evidence="3 4">DSM 27165</strain>
    </source>
</reference>
<feature type="transmembrane region" description="Helical" evidence="1">
    <location>
        <begin position="7"/>
        <end position="30"/>
    </location>
</feature>
<evidence type="ECO:0000313" key="4">
    <source>
        <dbReference type="Proteomes" id="UP000575898"/>
    </source>
</evidence>
<evidence type="ECO:0000313" key="3">
    <source>
        <dbReference type="EMBL" id="MBB5020572.1"/>
    </source>
</evidence>
<keyword evidence="1" id="KW-0472">Membrane</keyword>
<feature type="domain" description="AsmA" evidence="2">
    <location>
        <begin position="10"/>
        <end position="636"/>
    </location>
</feature>
<evidence type="ECO:0000259" key="2">
    <source>
        <dbReference type="Pfam" id="PF05170"/>
    </source>
</evidence>
<keyword evidence="1" id="KW-0812">Transmembrane</keyword>
<dbReference type="GO" id="GO:0005886">
    <property type="term" value="C:plasma membrane"/>
    <property type="evidence" value="ECO:0007669"/>
    <property type="project" value="TreeGrafter"/>
</dbReference>
<sequence length="745" mass="79874">MKRPIRYVLYGVGGVAAVLVGVVGVVALTFDPNTLKPQIINLVKTEKQRTLRIDGDIKLSLFPSIGARIGKVSLSEHQSDQEFLRLNEARVSLQLWPLLSKRYVIDEIEVNGLHANLIRKPDGTLNIADLIKKDEKSSPVELEIDHIKLADADLMFDDQQQKRKTALKSIQLKTGEVTPKQVKDIDLATTVVNSAPTVNMAITLQGDANLDPEQGRFSFNDIQFGTKGDLDALKAMVLAVSGNVLIDQKAGSYQIENLKLDLDGRLQQDTLNAKLTAPRLNLTQAKVAGEAIELKAAIKGSKTVDANIKIDGLSGADQQVQAKQFVAQVEFKQAAQHVKATLQSPLNLAMTTLQLNLPQLKLQGEAAVPQAKGGKVAINLNGQAQASPKQVALKLAGVLDESKLNLDAGIDNLAKPFYRFDLALDQLNLDRYMAAPAGEKAPATQDKPGAGGNIDLSGLKNLNAQGKARIGALQYGEIKMNDVAVELKAGNGQVQLSPFSMNLFGGNLAGSASATTTASPHFVLSPKVTNIDVGKMLVAVAKNDKLEGRGNLQASLTTQGGSVEQLTRNLNGNLAAQLRDGAIKGINIGATLRQAKASMGQLSGEQVKPASATEKTDFAELLASFAIRNGVAHNEDLTAKSPLLRLAGMGDINLPDKTLDYLLKASIVGTSKGQEGRELDQLKGVTVPVRVKGSLLAPSYALDYRNMLQDTAKAKLNEQLDKHKADIQKKAGDTLTDQLQKLFKK</sequence>
<evidence type="ECO:0000256" key="1">
    <source>
        <dbReference type="SAM" id="Phobius"/>
    </source>
</evidence>
<dbReference type="RefSeq" id="WP_184041949.1">
    <property type="nucleotide sequence ID" value="NZ_JACHHY010000046.1"/>
</dbReference>
<dbReference type="AlphaFoldDB" id="A0A840MUU2"/>
<dbReference type="InterPro" id="IPR052894">
    <property type="entry name" value="AsmA-related"/>
</dbReference>
<keyword evidence="4" id="KW-1185">Reference proteome</keyword>
<name>A0A840MUU2_9PROT</name>
<proteinExistence type="predicted"/>
<accession>A0A840MUU2</accession>